<proteinExistence type="predicted"/>
<dbReference type="Proteomes" id="UP000531950">
    <property type="component" value="Unassembled WGS sequence"/>
</dbReference>
<sequence length="255" mass="28202">MVISENYYRGFVVKYFILFFLSILASSGLRAESMHGASGSLVYSDGVDGEFNSLVYKTNAGRVFRIFDEGLSFSYDSRYNVENISPDKAYSVIHFSETGESAGRPSSIYLCAFLRMSDGCVVNVSTGEQCGGEWGASSQWQSPLTTNGYDFTKNVPSVGEVYEDYASGRKDLTQVSSPRILAYFPEGTTFDNLLACDPPRNSNKKIYSDMLSLLRRDGDTDNFARLRDAMSTAYTLPADQTSSSAKKEDDLSLSY</sequence>
<dbReference type="EMBL" id="JACARG010000023">
    <property type="protein sequence ID" value="NWE13865.1"/>
    <property type="molecule type" value="Genomic_DNA"/>
</dbReference>
<keyword evidence="1" id="KW-1133">Transmembrane helix</keyword>
<feature type="transmembrane region" description="Helical" evidence="1">
    <location>
        <begin position="12"/>
        <end position="31"/>
    </location>
</feature>
<reference evidence="2 3" key="1">
    <citation type="submission" date="2020-04" db="EMBL/GenBank/DDBJ databases">
        <title>Molecular characterization of pseudomonads from Agaricus bisporus reveal novel blotch 2 pathogens in Western Europe.</title>
        <authorList>
            <person name="Taparia T."/>
            <person name="Krijger M."/>
            <person name="Haynes E."/>
            <person name="Elpinstone J.G."/>
            <person name="Noble R."/>
            <person name="Van Der Wolf J."/>
        </authorList>
    </citation>
    <scope>NUCLEOTIDE SEQUENCE [LARGE SCALE GENOMIC DNA]</scope>
    <source>
        <strain evidence="2 3">IPO3782</strain>
    </source>
</reference>
<dbReference type="RefSeq" id="WP_177077888.1">
    <property type="nucleotide sequence ID" value="NZ_JACARG010000023.1"/>
</dbReference>
<dbReference type="AlphaFoldDB" id="A0A7Y8EGI7"/>
<keyword evidence="1" id="KW-0812">Transmembrane</keyword>
<evidence type="ECO:0000313" key="3">
    <source>
        <dbReference type="Proteomes" id="UP000531950"/>
    </source>
</evidence>
<gene>
    <name evidence="2" type="ORF">HX822_13035</name>
</gene>
<keyword evidence="1" id="KW-0472">Membrane</keyword>
<organism evidence="2 3">
    <name type="scientific">Pseudomonas yamanorum</name>
    <dbReference type="NCBI Taxonomy" id="515393"/>
    <lineage>
        <taxon>Bacteria</taxon>
        <taxon>Pseudomonadati</taxon>
        <taxon>Pseudomonadota</taxon>
        <taxon>Gammaproteobacteria</taxon>
        <taxon>Pseudomonadales</taxon>
        <taxon>Pseudomonadaceae</taxon>
        <taxon>Pseudomonas</taxon>
    </lineage>
</organism>
<accession>A0A7Y8EGI7</accession>
<comment type="caution">
    <text evidence="2">The sequence shown here is derived from an EMBL/GenBank/DDBJ whole genome shotgun (WGS) entry which is preliminary data.</text>
</comment>
<evidence type="ECO:0000313" key="2">
    <source>
        <dbReference type="EMBL" id="NWE13865.1"/>
    </source>
</evidence>
<evidence type="ECO:0000256" key="1">
    <source>
        <dbReference type="SAM" id="Phobius"/>
    </source>
</evidence>
<protein>
    <submittedName>
        <fullName evidence="2">Uncharacterized protein</fullName>
    </submittedName>
</protein>
<name>A0A7Y8EGI7_9PSED</name>